<comment type="caution">
    <text evidence="4">The sequence shown here is derived from an EMBL/GenBank/DDBJ whole genome shotgun (WGS) entry which is preliminary data.</text>
</comment>
<feature type="signal peptide" evidence="2">
    <location>
        <begin position="1"/>
        <end position="27"/>
    </location>
</feature>
<feature type="region of interest" description="Disordered" evidence="1">
    <location>
        <begin position="267"/>
        <end position="516"/>
    </location>
</feature>
<dbReference type="PANTHER" id="PTHR30163">
    <property type="entry name" value="MEMBRANE-BOUND LYTIC MUREIN TRANSGLYCOSYLASE B"/>
    <property type="match status" value="1"/>
</dbReference>
<dbReference type="GO" id="GO:0009253">
    <property type="term" value="P:peptidoglycan catabolic process"/>
    <property type="evidence" value="ECO:0007669"/>
    <property type="project" value="TreeGrafter"/>
</dbReference>
<feature type="chain" id="PRO_5038448914" evidence="2">
    <location>
        <begin position="28"/>
        <end position="516"/>
    </location>
</feature>
<feature type="compositionally biased region" description="Low complexity" evidence="1">
    <location>
        <begin position="495"/>
        <end position="516"/>
    </location>
</feature>
<dbReference type="GO" id="GO:0008933">
    <property type="term" value="F:peptidoglycan lytic transglycosylase activity"/>
    <property type="evidence" value="ECO:0007669"/>
    <property type="project" value="TreeGrafter"/>
</dbReference>
<accession>A0A660CBR5</accession>
<feature type="compositionally biased region" description="Gly residues" evidence="1">
    <location>
        <begin position="311"/>
        <end position="371"/>
    </location>
</feature>
<evidence type="ECO:0000256" key="2">
    <source>
        <dbReference type="SAM" id="SignalP"/>
    </source>
</evidence>
<name>A0A660CBR5_9PSEU</name>
<dbReference type="EMBL" id="VLJV01000001">
    <property type="protein sequence ID" value="TWH20756.1"/>
    <property type="molecule type" value="Genomic_DNA"/>
</dbReference>
<dbReference type="Proteomes" id="UP000317303">
    <property type="component" value="Unassembled WGS sequence"/>
</dbReference>
<organism evidence="4 5">
    <name type="scientific">Prauserella rugosa</name>
    <dbReference type="NCBI Taxonomy" id="43354"/>
    <lineage>
        <taxon>Bacteria</taxon>
        <taxon>Bacillati</taxon>
        <taxon>Actinomycetota</taxon>
        <taxon>Actinomycetes</taxon>
        <taxon>Pseudonocardiales</taxon>
        <taxon>Pseudonocardiaceae</taxon>
        <taxon>Prauserella</taxon>
    </lineage>
</organism>
<dbReference type="RefSeq" id="WP_051757629.1">
    <property type="nucleotide sequence ID" value="NZ_JOIJ01000005.1"/>
</dbReference>
<evidence type="ECO:0000259" key="3">
    <source>
        <dbReference type="Pfam" id="PF13406"/>
    </source>
</evidence>
<feature type="compositionally biased region" description="Pro residues" evidence="1">
    <location>
        <begin position="385"/>
        <end position="439"/>
    </location>
</feature>
<feature type="compositionally biased region" description="Acidic residues" evidence="1">
    <location>
        <begin position="476"/>
        <end position="494"/>
    </location>
</feature>
<protein>
    <submittedName>
        <fullName evidence="4">Transglycosylase protein with SLT domain</fullName>
    </submittedName>
</protein>
<sequence length="516" mass="52173">MDRPRRVRFRDKAASLVLAASLAVVPAAVMVGDRSEHGYNTWTATADEPRDSGGANTEGRVGVDGSLPSPPQLEELVVEMPSAGPLGIPGSMLKAYRQAADRLSGESSGCGIDWALLASIGRSESNHARGGYVDSQGATREPILGPVLNGGPGVAGIRDTDGGELDGDTTWDRAVGPMQFIPSTWRKFGIDATGSGTADPNNVHDATLAAGRYLCAGGPDLQDDQQLRAALHRYNNSRSYVETVIRWAQAYRDGVLPVPDSDVPLGVPPEIVAAAPRPEPPQTSTPDSTPKPGSESDVVAAPGQGSPNGDRPGGGGDQSRPGGGSPGDGGPGDGHGQPGPGNGNEPGSGSGNGTRPPGGGDGNGDGNGDGSGNPPTSSPGETTPPETPSPTDPPDSTTPPPSDGNPTPPPPSDGNPTPPPPDGNPTPPPSEGQPTPPSTSPEEPPECVKPGEEQAEPTEPTGTEAPKPPPCRCPEDADDAEAGETVDDPAECWDETSTPGESRPTSSTPSGRPAVS</sequence>
<keyword evidence="2" id="KW-0732">Signal</keyword>
<dbReference type="InterPro" id="IPR043426">
    <property type="entry name" value="MltB-like"/>
</dbReference>
<dbReference type="PANTHER" id="PTHR30163:SF8">
    <property type="entry name" value="LYTIC MUREIN TRANSGLYCOSYLASE"/>
    <property type="match status" value="1"/>
</dbReference>
<reference evidence="4 5" key="1">
    <citation type="submission" date="2019-07" db="EMBL/GenBank/DDBJ databases">
        <title>R&amp;d 2014.</title>
        <authorList>
            <person name="Klenk H.-P."/>
        </authorList>
    </citation>
    <scope>NUCLEOTIDE SEQUENCE [LARGE SCALE GENOMIC DNA]</scope>
    <source>
        <strain evidence="4 5">DSM 43194</strain>
    </source>
</reference>
<evidence type="ECO:0000313" key="5">
    <source>
        <dbReference type="Proteomes" id="UP000317303"/>
    </source>
</evidence>
<proteinExistence type="predicted"/>
<dbReference type="InterPro" id="IPR031304">
    <property type="entry name" value="SLT_2"/>
</dbReference>
<dbReference type="InterPro" id="IPR023346">
    <property type="entry name" value="Lysozyme-like_dom_sf"/>
</dbReference>
<dbReference type="AlphaFoldDB" id="A0A660CBR5"/>
<gene>
    <name evidence="4" type="ORF">JD82_02604</name>
</gene>
<dbReference type="Gene3D" id="1.10.530.10">
    <property type="match status" value="1"/>
</dbReference>
<dbReference type="SUPFAM" id="SSF53955">
    <property type="entry name" value="Lysozyme-like"/>
    <property type="match status" value="1"/>
</dbReference>
<keyword evidence="5" id="KW-1185">Reference proteome</keyword>
<dbReference type="CDD" id="cd13399">
    <property type="entry name" value="Slt35-like"/>
    <property type="match status" value="1"/>
</dbReference>
<feature type="region of interest" description="Disordered" evidence="1">
    <location>
        <begin position="40"/>
        <end position="70"/>
    </location>
</feature>
<evidence type="ECO:0000313" key="4">
    <source>
        <dbReference type="EMBL" id="TWH20756.1"/>
    </source>
</evidence>
<feature type="compositionally biased region" description="Low complexity" evidence="1">
    <location>
        <begin position="372"/>
        <end position="384"/>
    </location>
</feature>
<dbReference type="Pfam" id="PF13406">
    <property type="entry name" value="SLT_2"/>
    <property type="match status" value="1"/>
</dbReference>
<evidence type="ECO:0000256" key="1">
    <source>
        <dbReference type="SAM" id="MobiDB-lite"/>
    </source>
</evidence>
<feature type="domain" description="Transglycosylase SLT" evidence="3">
    <location>
        <begin position="170"/>
        <end position="216"/>
    </location>
</feature>